<organism evidence="1 2">
    <name type="scientific">Candidatus Competibacter phosphatis</name>
    <dbReference type="NCBI Taxonomy" id="221280"/>
    <lineage>
        <taxon>Bacteria</taxon>
        <taxon>Pseudomonadati</taxon>
        <taxon>Pseudomonadota</taxon>
        <taxon>Gammaproteobacteria</taxon>
        <taxon>Candidatus Competibacteraceae</taxon>
        <taxon>Candidatus Competibacter</taxon>
    </lineage>
</organism>
<dbReference type="Proteomes" id="UP000760480">
    <property type="component" value="Unassembled WGS sequence"/>
</dbReference>
<dbReference type="SUPFAM" id="SSF53795">
    <property type="entry name" value="PEP carboxykinase-like"/>
    <property type="match status" value="1"/>
</dbReference>
<dbReference type="RefSeq" id="WP_169248252.1">
    <property type="nucleotide sequence ID" value="NZ_SPMZ01000018.1"/>
</dbReference>
<protein>
    <recommendedName>
        <fullName evidence="3">Serine kinase</fullName>
    </recommendedName>
</protein>
<dbReference type="EMBL" id="SPMZ01000018">
    <property type="protein sequence ID" value="NMQ18988.1"/>
    <property type="molecule type" value="Genomic_DNA"/>
</dbReference>
<evidence type="ECO:0000313" key="2">
    <source>
        <dbReference type="Proteomes" id="UP000760480"/>
    </source>
</evidence>
<accession>A0ABX1THY2</accession>
<dbReference type="InterPro" id="IPR027417">
    <property type="entry name" value="P-loop_NTPase"/>
</dbReference>
<reference evidence="1 2" key="1">
    <citation type="submission" date="2019-03" db="EMBL/GenBank/DDBJ databases">
        <title>Metabolic reconstructions from genomes of highly enriched 'Candidatus Accumulibacter' and 'Candidatus Competibacter' bioreactor populations.</title>
        <authorList>
            <person name="Annavajhala M.K."/>
            <person name="Welles L."/>
            <person name="Abbas B."/>
            <person name="Sorokin D."/>
            <person name="Park H."/>
            <person name="Van Loosdrecht M."/>
            <person name="Chandran K."/>
        </authorList>
    </citation>
    <scope>NUCLEOTIDE SEQUENCE [LARGE SCALE GENOMIC DNA]</scope>
    <source>
        <strain evidence="1 2">SBR_G</strain>
    </source>
</reference>
<sequence length="284" mass="31400">MIDFSVLAARAQAPVAIEPFHTWTFPDGTLWTAFYRANDGYLLRFPDLADFQVSADALHVTSFPVPEVSDATVRHLYLNQVLPLVLSKQGKLVFHASAVEVAGGAIAFAAESGYGKSTLAASFAVSGFRFLTDDGLVVEPTADGHRILPSHPSIRLWEDSEAALIAPGVRTAPALPFTPKSRFLAGDEIRFCDQPRPLRRVYFLGNGKVATLAFQRLSAAEALVEWVKHSFLLDVEEKPRLASHFDQVAKLANQPIHYRLDYPRRFEELAWVRAAIVEQARSEG</sequence>
<keyword evidence="2" id="KW-1185">Reference proteome</keyword>
<name>A0ABX1THY2_9GAMM</name>
<gene>
    <name evidence="1" type="ORF">E4P82_07065</name>
</gene>
<proteinExistence type="predicted"/>
<evidence type="ECO:0000313" key="1">
    <source>
        <dbReference type="EMBL" id="NMQ18988.1"/>
    </source>
</evidence>
<dbReference type="Gene3D" id="3.40.50.300">
    <property type="entry name" value="P-loop containing nucleotide triphosphate hydrolases"/>
    <property type="match status" value="1"/>
</dbReference>
<evidence type="ECO:0008006" key="3">
    <source>
        <dbReference type="Google" id="ProtNLM"/>
    </source>
</evidence>
<comment type="caution">
    <text evidence="1">The sequence shown here is derived from an EMBL/GenBank/DDBJ whole genome shotgun (WGS) entry which is preliminary data.</text>
</comment>